<keyword evidence="3" id="KW-0482">Metalloprotease</keyword>
<dbReference type="InterPro" id="IPR042150">
    <property type="entry name" value="MmRce1-like"/>
</dbReference>
<feature type="transmembrane region" description="Helical" evidence="1">
    <location>
        <begin position="221"/>
        <end position="239"/>
    </location>
</feature>
<keyword evidence="3" id="KW-0645">Protease</keyword>
<evidence type="ECO:0000313" key="4">
    <source>
        <dbReference type="Proteomes" id="UP000824049"/>
    </source>
</evidence>
<keyword evidence="1" id="KW-0472">Membrane</keyword>
<protein>
    <submittedName>
        <fullName evidence="3">CPBP family intramembrane metalloprotease</fullName>
    </submittedName>
</protein>
<dbReference type="EMBL" id="DXBR01000014">
    <property type="protein sequence ID" value="HIZ38542.1"/>
    <property type="molecule type" value="Genomic_DNA"/>
</dbReference>
<sequence length="347" mass="38811">MYSQTEKRQFTIFLLIVYGLTYVMGLFMWYGNASAMDVSVFPNAQMMYPAAGVALAYLITGKKEQKYPKGFYAVFFVLAMIMAAMALISVFVALPTLGTAEAPVSMWTLISQVAIIIGSIVGWIALGVSGKEKRENGGLRWKKTGASVFCIVLFLVIYILRTVVSYALSGQLSDIAQILASPYTWINLVAMIPNFFLVFIAFFGEEYGWRYYMQPYLQRKFGLRGGVIVLGVVWGLWHLPIDFFYYTTPDMGIIMAVSQQVTCIFLGIFLAYAYMKTNNIWVPVIVHFLNNNLIPVLSADYSADILQNQQVTWAGVLFGLILNVICFGGFLFAKEFKKKDAGEGGEL</sequence>
<name>A0A9D2J744_9FIRM</name>
<feature type="transmembrane region" description="Helical" evidence="1">
    <location>
        <begin position="188"/>
        <end position="209"/>
    </location>
</feature>
<feature type="transmembrane region" description="Helical" evidence="1">
    <location>
        <begin position="251"/>
        <end position="273"/>
    </location>
</feature>
<proteinExistence type="predicted"/>
<comment type="caution">
    <text evidence="3">The sequence shown here is derived from an EMBL/GenBank/DDBJ whole genome shotgun (WGS) entry which is preliminary data.</text>
</comment>
<evidence type="ECO:0000256" key="1">
    <source>
        <dbReference type="SAM" id="Phobius"/>
    </source>
</evidence>
<feature type="transmembrane region" description="Helical" evidence="1">
    <location>
        <begin position="311"/>
        <end position="333"/>
    </location>
</feature>
<evidence type="ECO:0000259" key="2">
    <source>
        <dbReference type="Pfam" id="PF02517"/>
    </source>
</evidence>
<dbReference type="GO" id="GO:0080120">
    <property type="term" value="P:CAAX-box protein maturation"/>
    <property type="evidence" value="ECO:0007669"/>
    <property type="project" value="UniProtKB-ARBA"/>
</dbReference>
<feature type="transmembrane region" description="Helical" evidence="1">
    <location>
        <begin position="71"/>
        <end position="94"/>
    </location>
</feature>
<reference evidence="3" key="1">
    <citation type="journal article" date="2021" name="PeerJ">
        <title>Extensive microbial diversity within the chicken gut microbiome revealed by metagenomics and culture.</title>
        <authorList>
            <person name="Gilroy R."/>
            <person name="Ravi A."/>
            <person name="Getino M."/>
            <person name="Pursley I."/>
            <person name="Horton D.L."/>
            <person name="Alikhan N.F."/>
            <person name="Baker D."/>
            <person name="Gharbi K."/>
            <person name="Hall N."/>
            <person name="Watson M."/>
            <person name="Adriaenssens E.M."/>
            <person name="Foster-Nyarko E."/>
            <person name="Jarju S."/>
            <person name="Secka A."/>
            <person name="Antonio M."/>
            <person name="Oren A."/>
            <person name="Chaudhuri R.R."/>
            <person name="La Ragione R."/>
            <person name="Hildebrand F."/>
            <person name="Pallen M.J."/>
        </authorList>
    </citation>
    <scope>NUCLEOTIDE SEQUENCE</scope>
    <source>
        <strain evidence="3">CHK179-28034</strain>
    </source>
</reference>
<gene>
    <name evidence="3" type="ORF">H9968_01245</name>
</gene>
<dbReference type="Pfam" id="PF02517">
    <property type="entry name" value="Rce1-like"/>
    <property type="match status" value="1"/>
</dbReference>
<feature type="transmembrane region" description="Helical" evidence="1">
    <location>
        <begin position="280"/>
        <end position="299"/>
    </location>
</feature>
<keyword evidence="1" id="KW-1133">Transmembrane helix</keyword>
<reference evidence="3" key="2">
    <citation type="submission" date="2021-04" db="EMBL/GenBank/DDBJ databases">
        <authorList>
            <person name="Gilroy R."/>
        </authorList>
    </citation>
    <scope>NUCLEOTIDE SEQUENCE</scope>
    <source>
        <strain evidence="3">CHK179-28034</strain>
    </source>
</reference>
<dbReference type="AlphaFoldDB" id="A0A9D2J744"/>
<accession>A0A9D2J744</accession>
<feature type="domain" description="CAAX prenyl protease 2/Lysostaphin resistance protein A-like" evidence="2">
    <location>
        <begin position="195"/>
        <end position="291"/>
    </location>
</feature>
<dbReference type="PANTHER" id="PTHR35797">
    <property type="entry name" value="PROTEASE-RELATED"/>
    <property type="match status" value="1"/>
</dbReference>
<feature type="transmembrane region" description="Helical" evidence="1">
    <location>
        <begin position="42"/>
        <end position="59"/>
    </location>
</feature>
<dbReference type="PANTHER" id="PTHR35797:SF1">
    <property type="entry name" value="PROTEASE"/>
    <property type="match status" value="1"/>
</dbReference>
<evidence type="ECO:0000313" key="3">
    <source>
        <dbReference type="EMBL" id="HIZ38542.1"/>
    </source>
</evidence>
<feature type="transmembrane region" description="Helical" evidence="1">
    <location>
        <begin position="12"/>
        <end position="30"/>
    </location>
</feature>
<feature type="transmembrane region" description="Helical" evidence="1">
    <location>
        <begin position="146"/>
        <end position="168"/>
    </location>
</feature>
<keyword evidence="1" id="KW-0812">Transmembrane</keyword>
<organism evidence="3 4">
    <name type="scientific">Candidatus Anaerobutyricum stercoris</name>
    <dbReference type="NCBI Taxonomy" id="2838457"/>
    <lineage>
        <taxon>Bacteria</taxon>
        <taxon>Bacillati</taxon>
        <taxon>Bacillota</taxon>
        <taxon>Clostridia</taxon>
        <taxon>Lachnospirales</taxon>
        <taxon>Lachnospiraceae</taxon>
        <taxon>Anaerobutyricum</taxon>
    </lineage>
</organism>
<keyword evidence="3" id="KW-0378">Hydrolase</keyword>
<dbReference type="Proteomes" id="UP000824049">
    <property type="component" value="Unassembled WGS sequence"/>
</dbReference>
<feature type="transmembrane region" description="Helical" evidence="1">
    <location>
        <begin position="106"/>
        <end position="126"/>
    </location>
</feature>
<dbReference type="GO" id="GO:0008237">
    <property type="term" value="F:metallopeptidase activity"/>
    <property type="evidence" value="ECO:0007669"/>
    <property type="project" value="UniProtKB-KW"/>
</dbReference>
<dbReference type="GO" id="GO:0004175">
    <property type="term" value="F:endopeptidase activity"/>
    <property type="evidence" value="ECO:0007669"/>
    <property type="project" value="UniProtKB-ARBA"/>
</dbReference>
<dbReference type="InterPro" id="IPR003675">
    <property type="entry name" value="Rce1/LyrA-like_dom"/>
</dbReference>